<dbReference type="Pfam" id="PF02342">
    <property type="entry name" value="TerD"/>
    <property type="match status" value="1"/>
</dbReference>
<dbReference type="CDD" id="cd06974">
    <property type="entry name" value="TerD_like"/>
    <property type="match status" value="1"/>
</dbReference>
<dbReference type="InterPro" id="IPR051324">
    <property type="entry name" value="Stress/Tellurium_Resist"/>
</dbReference>
<protein>
    <submittedName>
        <fullName evidence="3">TerD family protein</fullName>
    </submittedName>
</protein>
<comment type="similarity">
    <text evidence="1">Belongs to the CAPAB/TerDEXZ family.</text>
</comment>
<feature type="domain" description="TerD" evidence="2">
    <location>
        <begin position="181"/>
        <end position="353"/>
    </location>
</feature>
<dbReference type="EMBL" id="JAKKOR010000003">
    <property type="protein sequence ID" value="MCF8587793.1"/>
    <property type="molecule type" value="Genomic_DNA"/>
</dbReference>
<evidence type="ECO:0000259" key="2">
    <source>
        <dbReference type="Pfam" id="PF02342"/>
    </source>
</evidence>
<dbReference type="PANTHER" id="PTHR32097:SF4">
    <property type="entry name" value="GENERAL STRESS PROTEIN 16U"/>
    <property type="match status" value="1"/>
</dbReference>
<keyword evidence="4" id="KW-1185">Reference proteome</keyword>
<reference evidence="3 4" key="1">
    <citation type="submission" date="2022-01" db="EMBL/GenBank/DDBJ databases">
        <authorList>
            <person name="Huang Y."/>
        </authorList>
    </citation>
    <scope>NUCLEOTIDE SEQUENCE [LARGE SCALE GENOMIC DNA]</scope>
    <source>
        <strain evidence="3 4">HY366</strain>
    </source>
</reference>
<accession>A0ABS9IQG1</accession>
<dbReference type="Gene3D" id="2.60.60.30">
    <property type="entry name" value="sav2460 like domains"/>
    <property type="match status" value="1"/>
</dbReference>
<dbReference type="InterPro" id="IPR003325">
    <property type="entry name" value="TerD"/>
</dbReference>
<dbReference type="RefSeq" id="WP_236997019.1">
    <property type="nucleotide sequence ID" value="NZ_JAKKOR010000003.1"/>
</dbReference>
<name>A0ABS9IQG1_9ACTN</name>
<evidence type="ECO:0000313" key="4">
    <source>
        <dbReference type="Proteomes" id="UP001200110"/>
    </source>
</evidence>
<proteinExistence type="inferred from homology"/>
<dbReference type="PANTHER" id="PTHR32097">
    <property type="entry name" value="CAMP-BINDING PROTEIN 1-RELATED"/>
    <property type="match status" value="1"/>
</dbReference>
<evidence type="ECO:0000313" key="3">
    <source>
        <dbReference type="EMBL" id="MCF8587793.1"/>
    </source>
</evidence>
<evidence type="ECO:0000256" key="1">
    <source>
        <dbReference type="ARBA" id="ARBA00008775"/>
    </source>
</evidence>
<dbReference type="Proteomes" id="UP001200110">
    <property type="component" value="Unassembled WGS sequence"/>
</dbReference>
<gene>
    <name evidence="3" type="ORF">L5G33_04825</name>
</gene>
<organism evidence="3 4">
    <name type="scientific">Gordonia liuliyuniae</name>
    <dbReference type="NCBI Taxonomy" id="2911517"/>
    <lineage>
        <taxon>Bacteria</taxon>
        <taxon>Bacillati</taxon>
        <taxon>Actinomycetota</taxon>
        <taxon>Actinomycetes</taxon>
        <taxon>Mycobacteriales</taxon>
        <taxon>Gordoniaceae</taxon>
        <taxon>Gordonia</taxon>
    </lineage>
</organism>
<comment type="caution">
    <text evidence="3">The sequence shown here is derived from an EMBL/GenBank/DDBJ whole genome shotgun (WGS) entry which is preliminary data.</text>
</comment>
<sequence length="359" mass="38498">MTASAGSSTSWRRTWSRREAFAVAPSVTVINAAVLTRFPDTRRLGVVAFGRWSREAVERSRWQDADAAFRILDLGDEIQCSVRTTASGAFSTSVKPLPLGDIPALAALVADAEDVGASSRELAELDSELAGAARRDNGQLSGNPYQLRPLAQWLTAQSASPGFPPQQPNSTPPTMEPTAAVRLQGGQNVVLPEVGAAKLAVTFRASGAEADLSCLLLDDRGQVRRDSDFIFYNQPASPDGTVQLTGKYGTVLDFTESAVIYPSALPTSVARVLVVATMAVGTDTPFSALRDACLIATADRDRWEYEPKADPFVKAVILVEIYRHTQKSGERVWKLRALGQGWADGLAGLARDHGVAIDD</sequence>